<dbReference type="GO" id="GO:0046872">
    <property type="term" value="F:metal ion binding"/>
    <property type="evidence" value="ECO:0007669"/>
    <property type="project" value="UniProtKB-KW"/>
</dbReference>
<evidence type="ECO:0000256" key="10">
    <source>
        <dbReference type="RuleBase" id="RU366055"/>
    </source>
</evidence>
<feature type="chain" id="PRO_5003957744" description="Endonuclease" evidence="11">
    <location>
        <begin position="31"/>
        <end position="278"/>
    </location>
</feature>
<dbReference type="AlphaFoldDB" id="L2F703"/>
<keyword evidence="6 10" id="KW-0378">Hydrolase</keyword>
<keyword evidence="5 10" id="KW-0255">Endonuclease</keyword>
<dbReference type="Proteomes" id="UP000023795">
    <property type="component" value="Unassembled WGS sequence"/>
</dbReference>
<dbReference type="OrthoDB" id="9811262at2"/>
<evidence type="ECO:0000256" key="8">
    <source>
        <dbReference type="PIRSR" id="PIRSR640255-1"/>
    </source>
</evidence>
<evidence type="ECO:0000256" key="9">
    <source>
        <dbReference type="PIRSR" id="PIRSR640255-2"/>
    </source>
</evidence>
<keyword evidence="11" id="KW-0732">Signal</keyword>
<dbReference type="PATRIC" id="fig|1230338.3.peg.1924"/>
<evidence type="ECO:0000259" key="12">
    <source>
        <dbReference type="SMART" id="SM00477"/>
    </source>
</evidence>
<dbReference type="SUPFAM" id="SSF54060">
    <property type="entry name" value="His-Me finger endonucleases"/>
    <property type="match status" value="1"/>
</dbReference>
<name>L2F703_9GAMM</name>
<feature type="active site" description="Proton acceptor" evidence="8">
    <location>
        <position position="143"/>
    </location>
</feature>
<evidence type="ECO:0000256" key="5">
    <source>
        <dbReference type="ARBA" id="ARBA00022759"/>
    </source>
</evidence>
<feature type="binding site" evidence="9">
    <location>
        <position position="173"/>
    </location>
    <ligand>
        <name>Mg(2+)</name>
        <dbReference type="ChEBI" id="CHEBI:18420"/>
        <note>catalytic</note>
    </ligand>
</feature>
<feature type="domain" description="ENPP1-3/EXOG-like endonuclease/phosphodiesterase" evidence="12">
    <location>
        <begin position="79"/>
        <end position="268"/>
    </location>
</feature>
<proteinExistence type="inferred from homology"/>
<sequence>MQKNPILCLFGISLALLLSACGGSNSNANANKQNTPPTLNKPNNDWSNNTDFANCSEQIYQQPPTVAINMVKDSYPLCFNGFAVLYSGVSRTPIWVGEYLTRQRLSYAKKLKREDNFHAESRLPSSVRSEIYDYKKSGYDRGHLAPNADMSNKTSQYDSFSLANIAPQHPDNNQKNWLKVEQLTRTLTNRYGSSYVITGVAYLSPQLKKLNNRVLVPTHFFKAVYFPSNNQAVAFITPNDASQQTDVVSLQQLQQVTGVDAFPNLPYTVKNVKMAINF</sequence>
<dbReference type="InterPro" id="IPR018524">
    <property type="entry name" value="DNA/RNA_endonuclease_AS"/>
</dbReference>
<dbReference type="InterPro" id="IPR044925">
    <property type="entry name" value="His-Me_finger_sf"/>
</dbReference>
<evidence type="ECO:0000256" key="11">
    <source>
        <dbReference type="SAM" id="SignalP"/>
    </source>
</evidence>
<evidence type="ECO:0000259" key="13">
    <source>
        <dbReference type="SMART" id="SM00892"/>
    </source>
</evidence>
<dbReference type="EMBL" id="ANIN01000002">
    <property type="protein sequence ID" value="ELA08675.1"/>
    <property type="molecule type" value="Genomic_DNA"/>
</dbReference>
<dbReference type="InterPro" id="IPR020821">
    <property type="entry name" value="ENPP1-3/EXOG-like_nuc-like"/>
</dbReference>
<organism evidence="14 15">
    <name type="scientific">Moraxella macacae 0408225</name>
    <dbReference type="NCBI Taxonomy" id="1230338"/>
    <lineage>
        <taxon>Bacteria</taxon>
        <taxon>Pseudomonadati</taxon>
        <taxon>Pseudomonadota</taxon>
        <taxon>Gammaproteobacteria</taxon>
        <taxon>Moraxellales</taxon>
        <taxon>Moraxellaceae</taxon>
        <taxon>Moraxella</taxon>
    </lineage>
</organism>
<feature type="domain" description="DNA/RNA non-specific endonuclease/pyrophosphatase/phosphodiesterase" evidence="13">
    <location>
        <begin position="78"/>
        <end position="268"/>
    </location>
</feature>
<dbReference type="SMART" id="SM00477">
    <property type="entry name" value="NUC"/>
    <property type="match status" value="1"/>
</dbReference>
<keyword evidence="3 10" id="KW-0540">Nuclease</keyword>
<evidence type="ECO:0000313" key="15">
    <source>
        <dbReference type="Proteomes" id="UP000023795"/>
    </source>
</evidence>
<dbReference type="PROSITE" id="PS01070">
    <property type="entry name" value="NUCLEASE_NON_SPEC"/>
    <property type="match status" value="1"/>
</dbReference>
<evidence type="ECO:0000256" key="4">
    <source>
        <dbReference type="ARBA" id="ARBA00022723"/>
    </source>
</evidence>
<dbReference type="InterPro" id="IPR040255">
    <property type="entry name" value="Non-specific_endonuclease"/>
</dbReference>
<evidence type="ECO:0000256" key="7">
    <source>
        <dbReference type="ARBA" id="ARBA00022842"/>
    </source>
</evidence>
<evidence type="ECO:0000256" key="1">
    <source>
        <dbReference type="ARBA" id="ARBA00001946"/>
    </source>
</evidence>
<comment type="similarity">
    <text evidence="2 10">Belongs to the DNA/RNA non-specific endonuclease family.</text>
</comment>
<keyword evidence="7" id="KW-0460">Magnesium</keyword>
<dbReference type="RefSeq" id="WP_009502233.1">
    <property type="nucleotide sequence ID" value="NZ_ANIN01000002.1"/>
</dbReference>
<dbReference type="GO" id="GO:0003676">
    <property type="term" value="F:nucleic acid binding"/>
    <property type="evidence" value="ECO:0007669"/>
    <property type="project" value="InterPro"/>
</dbReference>
<dbReference type="EC" id="3.1.30.-" evidence="10"/>
<comment type="cofactor">
    <cofactor evidence="1 10">
        <name>Mg(2+)</name>
        <dbReference type="ChEBI" id="CHEBI:18420"/>
    </cofactor>
</comment>
<feature type="signal peptide" evidence="11">
    <location>
        <begin position="1"/>
        <end position="30"/>
    </location>
</feature>
<evidence type="ECO:0000256" key="3">
    <source>
        <dbReference type="ARBA" id="ARBA00022722"/>
    </source>
</evidence>
<dbReference type="InterPro" id="IPR001604">
    <property type="entry name" value="Endo_G_ENPP1-like_dom"/>
</dbReference>
<keyword evidence="4 9" id="KW-0479">Metal-binding</keyword>
<dbReference type="Gene3D" id="3.40.570.10">
    <property type="entry name" value="Extracellular Endonuclease, subunit A"/>
    <property type="match status" value="1"/>
</dbReference>
<dbReference type="SMART" id="SM00892">
    <property type="entry name" value="Endonuclease_NS"/>
    <property type="match status" value="1"/>
</dbReference>
<dbReference type="GO" id="GO:0004519">
    <property type="term" value="F:endonuclease activity"/>
    <property type="evidence" value="ECO:0007669"/>
    <property type="project" value="UniProtKB-UniRule"/>
</dbReference>
<dbReference type="InterPro" id="IPR044929">
    <property type="entry name" value="DNA/RNA_non-sp_Endonuclease_sf"/>
</dbReference>
<dbReference type="PROSITE" id="PS51257">
    <property type="entry name" value="PROKAR_LIPOPROTEIN"/>
    <property type="match status" value="1"/>
</dbReference>
<dbReference type="eggNOG" id="COG1864">
    <property type="taxonomic scope" value="Bacteria"/>
</dbReference>
<evidence type="ECO:0000313" key="14">
    <source>
        <dbReference type="EMBL" id="ELA08675.1"/>
    </source>
</evidence>
<dbReference type="GO" id="GO:0016787">
    <property type="term" value="F:hydrolase activity"/>
    <property type="evidence" value="ECO:0007669"/>
    <property type="project" value="UniProtKB-KW"/>
</dbReference>
<comment type="caution">
    <text evidence="14">The sequence shown here is derived from an EMBL/GenBank/DDBJ whole genome shotgun (WGS) entry which is preliminary data.</text>
</comment>
<protein>
    <recommendedName>
        <fullName evidence="10">Endonuclease</fullName>
        <ecNumber evidence="10">3.1.30.-</ecNumber>
    </recommendedName>
</protein>
<evidence type="ECO:0000256" key="2">
    <source>
        <dbReference type="ARBA" id="ARBA00010052"/>
    </source>
</evidence>
<dbReference type="Pfam" id="PF01223">
    <property type="entry name" value="Endonuclease_NS"/>
    <property type="match status" value="1"/>
</dbReference>
<reference evidence="14 15" key="1">
    <citation type="journal article" date="2013" name="Genome Announc.">
        <title>Genome Sequence of Moraxella macacae 0408225, a Novel Bacterial Species Isolated from a Cynomolgus Macaque with Epistaxis.</title>
        <authorList>
            <person name="Ladner J.T."/>
            <person name="Whitehouse C.A."/>
            <person name="Koroleva G.I."/>
            <person name="Palacios G.F."/>
        </authorList>
    </citation>
    <scope>NUCLEOTIDE SEQUENCE [LARGE SCALE GENOMIC DNA]</scope>
    <source>
        <strain evidence="14 15">0408225</strain>
    </source>
</reference>
<gene>
    <name evidence="14" type="ORF">MOMA_08956</name>
</gene>
<evidence type="ECO:0000256" key="6">
    <source>
        <dbReference type="ARBA" id="ARBA00022801"/>
    </source>
</evidence>
<dbReference type="PANTHER" id="PTHR13966:SF5">
    <property type="entry name" value="ENDONUCLEASE G, MITOCHONDRIAL"/>
    <property type="match status" value="1"/>
</dbReference>
<accession>L2F703</accession>
<dbReference type="PANTHER" id="PTHR13966">
    <property type="entry name" value="ENDONUCLEASE RELATED"/>
    <property type="match status" value="1"/>
</dbReference>
<dbReference type="STRING" id="1230338.MOMA_08956"/>
<keyword evidence="15" id="KW-1185">Reference proteome</keyword>